<sequence>MDKNEAIKATKNGAIAATISGVITLAVVSLALYSNAEGDLAFWNDPLNFIDIALLFLCAFGLYRKSRTAAIVLLIYFIFAKIIIALSVGRMPGLIVSLVFLYYFAKAVQGTFVFHRLEKVENPDYKPSPSWYFFVGIPVGLISILAIGYSVLTMTGLVPSTEVLPGSRISAHQVQTLLEQDIIVEGEHIEYFYSAGLFSILDDGNLLTDRRVISYFKDENGQLEIYELLLSEIRSVELVQQGGYFSDSVYQINADEEDTWFQILLSAESGGDLKFVDALRKMLDKAQ</sequence>
<dbReference type="Proteomes" id="UP000659697">
    <property type="component" value="Unassembled WGS sequence"/>
</dbReference>
<feature type="transmembrane region" description="Helical" evidence="1">
    <location>
        <begin position="12"/>
        <end position="34"/>
    </location>
</feature>
<feature type="transmembrane region" description="Helical" evidence="1">
    <location>
        <begin position="94"/>
        <end position="117"/>
    </location>
</feature>
<keyword evidence="1" id="KW-0472">Membrane</keyword>
<accession>A0ABQ3L5F0</accession>
<proteinExistence type="predicted"/>
<feature type="transmembrane region" description="Helical" evidence="1">
    <location>
        <begin position="46"/>
        <end position="63"/>
    </location>
</feature>
<dbReference type="EMBL" id="BNAO01000003">
    <property type="protein sequence ID" value="GHG66494.1"/>
    <property type="molecule type" value="Genomic_DNA"/>
</dbReference>
<evidence type="ECO:0000313" key="3">
    <source>
        <dbReference type="Proteomes" id="UP000659697"/>
    </source>
</evidence>
<protein>
    <submittedName>
        <fullName evidence="2">Uncharacterized protein</fullName>
    </submittedName>
</protein>
<evidence type="ECO:0000256" key="1">
    <source>
        <dbReference type="SAM" id="Phobius"/>
    </source>
</evidence>
<name>A0ABQ3L5F0_9ALTE</name>
<dbReference type="RefSeq" id="WP_189431761.1">
    <property type="nucleotide sequence ID" value="NZ_BNAO01000003.1"/>
</dbReference>
<evidence type="ECO:0000313" key="2">
    <source>
        <dbReference type="EMBL" id="GHG66494.1"/>
    </source>
</evidence>
<gene>
    <name evidence="2" type="ORF">GCM10010919_14220</name>
</gene>
<organism evidence="2 3">
    <name type="scientific">Alishewanella longhuensis</name>
    <dbReference type="NCBI Taxonomy" id="1091037"/>
    <lineage>
        <taxon>Bacteria</taxon>
        <taxon>Pseudomonadati</taxon>
        <taxon>Pseudomonadota</taxon>
        <taxon>Gammaproteobacteria</taxon>
        <taxon>Alteromonadales</taxon>
        <taxon>Alteromonadaceae</taxon>
        <taxon>Alishewanella</taxon>
    </lineage>
</organism>
<feature type="transmembrane region" description="Helical" evidence="1">
    <location>
        <begin position="129"/>
        <end position="152"/>
    </location>
</feature>
<keyword evidence="1" id="KW-1133">Transmembrane helix</keyword>
<comment type="caution">
    <text evidence="2">The sequence shown here is derived from an EMBL/GenBank/DDBJ whole genome shotgun (WGS) entry which is preliminary data.</text>
</comment>
<feature type="transmembrane region" description="Helical" evidence="1">
    <location>
        <begin position="70"/>
        <end position="88"/>
    </location>
</feature>
<keyword evidence="1" id="KW-0812">Transmembrane</keyword>
<keyword evidence="3" id="KW-1185">Reference proteome</keyword>
<reference evidence="3" key="1">
    <citation type="journal article" date="2019" name="Int. J. Syst. Evol. Microbiol.">
        <title>The Global Catalogue of Microorganisms (GCM) 10K type strain sequencing project: providing services to taxonomists for standard genome sequencing and annotation.</title>
        <authorList>
            <consortium name="The Broad Institute Genomics Platform"/>
            <consortium name="The Broad Institute Genome Sequencing Center for Infectious Disease"/>
            <person name="Wu L."/>
            <person name="Ma J."/>
        </authorList>
    </citation>
    <scope>NUCLEOTIDE SEQUENCE [LARGE SCALE GENOMIC DNA]</scope>
    <source>
        <strain evidence="3">CGMCC 1.7003</strain>
    </source>
</reference>